<dbReference type="Pfam" id="PF00884">
    <property type="entry name" value="Sulfatase"/>
    <property type="match status" value="1"/>
</dbReference>
<keyword evidence="5" id="KW-1185">Reference proteome</keyword>
<dbReference type="GO" id="GO:0008484">
    <property type="term" value="F:sulfuric ester hydrolase activity"/>
    <property type="evidence" value="ECO:0007669"/>
    <property type="project" value="TreeGrafter"/>
</dbReference>
<dbReference type="Gene3D" id="3.40.720.10">
    <property type="entry name" value="Alkaline Phosphatase, subunit A"/>
    <property type="match status" value="1"/>
</dbReference>
<comment type="caution">
    <text evidence="4">The sequence shown here is derived from an EMBL/GenBank/DDBJ whole genome shotgun (WGS) entry which is preliminary data.</text>
</comment>
<dbReference type="SUPFAM" id="SSF53649">
    <property type="entry name" value="Alkaline phosphatase-like"/>
    <property type="match status" value="1"/>
</dbReference>
<keyword evidence="1" id="KW-0479">Metal-binding</keyword>
<organism evidence="4 5">
    <name type="scientific">Paenibacillus hemerocallicola</name>
    <dbReference type="NCBI Taxonomy" id="1172614"/>
    <lineage>
        <taxon>Bacteria</taxon>
        <taxon>Bacillati</taxon>
        <taxon>Bacillota</taxon>
        <taxon>Bacilli</taxon>
        <taxon>Bacillales</taxon>
        <taxon>Paenibacillaceae</taxon>
        <taxon>Paenibacillus</taxon>
    </lineage>
</organism>
<name>A0A5C4TFE1_9BACL</name>
<dbReference type="PANTHER" id="PTHR45953:SF1">
    <property type="entry name" value="IDURONATE 2-SULFATASE"/>
    <property type="match status" value="1"/>
</dbReference>
<dbReference type="InterPro" id="IPR017850">
    <property type="entry name" value="Alkaline_phosphatase_core_sf"/>
</dbReference>
<dbReference type="EMBL" id="VDCQ01000004">
    <property type="protein sequence ID" value="TNJ67512.1"/>
    <property type="molecule type" value="Genomic_DNA"/>
</dbReference>
<dbReference type="InterPro" id="IPR000917">
    <property type="entry name" value="Sulfatase_N"/>
</dbReference>
<reference evidence="4 5" key="1">
    <citation type="submission" date="2019-05" db="EMBL/GenBank/DDBJ databases">
        <title>We sequenced the genome of Paenibacillus hemerocallicola KCTC 33185 for further insight into its adaptation and study the phylogeny of Paenibacillus.</title>
        <authorList>
            <person name="Narsing Rao M.P."/>
        </authorList>
    </citation>
    <scope>NUCLEOTIDE SEQUENCE [LARGE SCALE GENOMIC DNA]</scope>
    <source>
        <strain evidence="4 5">KCTC 33185</strain>
    </source>
</reference>
<dbReference type="GO" id="GO:0046872">
    <property type="term" value="F:metal ion binding"/>
    <property type="evidence" value="ECO:0007669"/>
    <property type="project" value="UniProtKB-KW"/>
</dbReference>
<dbReference type="AlphaFoldDB" id="A0A5C4TFE1"/>
<evidence type="ECO:0000256" key="1">
    <source>
        <dbReference type="ARBA" id="ARBA00022723"/>
    </source>
</evidence>
<sequence length="105" mass="11727">MDRLERRGFADNTIVVFCSDHGEMLGDHGLFLKTVFYEGALRVPLIVADPGGNRRGQVSDALVELADLHPTLLDWAGRNTAVRQWTASRCCRCWPAIRTSTSVIR</sequence>
<evidence type="ECO:0000256" key="2">
    <source>
        <dbReference type="ARBA" id="ARBA00022801"/>
    </source>
</evidence>
<keyword evidence="2" id="KW-0378">Hydrolase</keyword>
<proteinExistence type="predicted"/>
<dbReference type="GO" id="GO:0005737">
    <property type="term" value="C:cytoplasm"/>
    <property type="evidence" value="ECO:0007669"/>
    <property type="project" value="TreeGrafter"/>
</dbReference>
<gene>
    <name evidence="4" type="ORF">FE784_03785</name>
</gene>
<accession>A0A5C4TFE1</accession>
<dbReference type="Proteomes" id="UP000307943">
    <property type="component" value="Unassembled WGS sequence"/>
</dbReference>
<dbReference type="PANTHER" id="PTHR45953">
    <property type="entry name" value="IDURONATE 2-SULFATASE"/>
    <property type="match status" value="1"/>
</dbReference>
<evidence type="ECO:0000313" key="5">
    <source>
        <dbReference type="Proteomes" id="UP000307943"/>
    </source>
</evidence>
<protein>
    <recommendedName>
        <fullName evidence="3">Sulfatase N-terminal domain-containing protein</fullName>
    </recommendedName>
</protein>
<dbReference type="OrthoDB" id="9762324at2"/>
<feature type="domain" description="Sulfatase N-terminal" evidence="3">
    <location>
        <begin position="2"/>
        <end position="77"/>
    </location>
</feature>
<evidence type="ECO:0000313" key="4">
    <source>
        <dbReference type="EMBL" id="TNJ67512.1"/>
    </source>
</evidence>
<evidence type="ECO:0000259" key="3">
    <source>
        <dbReference type="Pfam" id="PF00884"/>
    </source>
</evidence>